<accession>A0A319ETB0</accession>
<keyword evidence="2" id="KW-1185">Reference proteome</keyword>
<dbReference type="VEuPathDB" id="FungiDB:BO78DRAFT_399062"/>
<reference evidence="1 2" key="1">
    <citation type="submission" date="2018-02" db="EMBL/GenBank/DDBJ databases">
        <title>The genomes of Aspergillus section Nigri reveals drivers in fungal speciation.</title>
        <authorList>
            <consortium name="DOE Joint Genome Institute"/>
            <person name="Vesth T.C."/>
            <person name="Nybo J."/>
            <person name="Theobald S."/>
            <person name="Brandl J."/>
            <person name="Frisvad J.C."/>
            <person name="Nielsen K.F."/>
            <person name="Lyhne E.K."/>
            <person name="Kogle M.E."/>
            <person name="Kuo A."/>
            <person name="Riley R."/>
            <person name="Clum A."/>
            <person name="Nolan M."/>
            <person name="Lipzen A."/>
            <person name="Salamov A."/>
            <person name="Henrissat B."/>
            <person name="Wiebenga A."/>
            <person name="De vries R.P."/>
            <person name="Grigoriev I.V."/>
            <person name="Mortensen U.H."/>
            <person name="Andersen M.R."/>
            <person name="Baker S.E."/>
        </authorList>
    </citation>
    <scope>NUCLEOTIDE SEQUENCE [LARGE SCALE GENOMIC DNA]</scope>
    <source>
        <strain evidence="1 2">CBS 121057</strain>
    </source>
</reference>
<gene>
    <name evidence="1" type="ORF">BO78DRAFT_399062</name>
</gene>
<evidence type="ECO:0000313" key="1">
    <source>
        <dbReference type="EMBL" id="PYI04379.1"/>
    </source>
</evidence>
<evidence type="ECO:0000313" key="2">
    <source>
        <dbReference type="Proteomes" id="UP000248423"/>
    </source>
</evidence>
<protein>
    <submittedName>
        <fullName evidence="1">Uncharacterized protein</fullName>
    </submittedName>
</protein>
<proteinExistence type="predicted"/>
<dbReference type="AlphaFoldDB" id="A0A319ETB0"/>
<organism evidence="1 2">
    <name type="scientific">Aspergillus sclerotiicarbonarius (strain CBS 121057 / IBT 28362)</name>
    <dbReference type="NCBI Taxonomy" id="1448318"/>
    <lineage>
        <taxon>Eukaryota</taxon>
        <taxon>Fungi</taxon>
        <taxon>Dikarya</taxon>
        <taxon>Ascomycota</taxon>
        <taxon>Pezizomycotina</taxon>
        <taxon>Eurotiomycetes</taxon>
        <taxon>Eurotiomycetidae</taxon>
        <taxon>Eurotiales</taxon>
        <taxon>Aspergillaceae</taxon>
        <taxon>Aspergillus</taxon>
        <taxon>Aspergillus subgen. Circumdati</taxon>
    </lineage>
</organism>
<name>A0A319ETB0_ASPSB</name>
<dbReference type="EMBL" id="KZ826370">
    <property type="protein sequence ID" value="PYI04379.1"/>
    <property type="molecule type" value="Genomic_DNA"/>
</dbReference>
<dbReference type="Proteomes" id="UP000248423">
    <property type="component" value="Unassembled WGS sequence"/>
</dbReference>
<sequence length="85" mass="9105">MHRSDPQASSRTANIFPTSCLQSSNVITWDVTTPIQPIGPPNANVGSTGRRLILGKMGVLVQLTMQHHLLGPIQASKQASNFVGK</sequence>